<keyword evidence="4" id="KW-0347">Helicase</keyword>
<comment type="caution">
    <text evidence="5">The sequence shown here is derived from an EMBL/GenBank/DDBJ whole genome shotgun (WGS) entry which is preliminary data.</text>
</comment>
<dbReference type="PANTHER" id="PTHR24031">
    <property type="entry name" value="RNA HELICASE"/>
    <property type="match status" value="1"/>
</dbReference>
<dbReference type="GO" id="GO:0003723">
    <property type="term" value="F:RNA binding"/>
    <property type="evidence" value="ECO:0007669"/>
    <property type="project" value="UniProtKB-UniRule"/>
</dbReference>
<dbReference type="EMBL" id="CAJZBQ010000009">
    <property type="protein sequence ID" value="CAG9313005.1"/>
    <property type="molecule type" value="Genomic_DNA"/>
</dbReference>
<protein>
    <recommendedName>
        <fullName evidence="4">ATP-dependent RNA helicase</fullName>
        <ecNumber evidence="4">3.6.4.13</ecNumber>
    </recommendedName>
</protein>
<dbReference type="Proteomes" id="UP001162131">
    <property type="component" value="Unassembled WGS sequence"/>
</dbReference>
<comment type="catalytic activity">
    <reaction evidence="4">
        <text>ATP + H2O = ADP + phosphate + H(+)</text>
        <dbReference type="Rhea" id="RHEA:13065"/>
        <dbReference type="ChEBI" id="CHEBI:15377"/>
        <dbReference type="ChEBI" id="CHEBI:15378"/>
        <dbReference type="ChEBI" id="CHEBI:30616"/>
        <dbReference type="ChEBI" id="CHEBI:43474"/>
        <dbReference type="ChEBI" id="CHEBI:456216"/>
        <dbReference type="EC" id="3.6.4.13"/>
    </reaction>
</comment>
<keyword evidence="6" id="KW-1185">Reference proteome</keyword>
<dbReference type="AlphaFoldDB" id="A0AAU9IGR0"/>
<evidence type="ECO:0000256" key="1">
    <source>
        <dbReference type="ARBA" id="ARBA00022741"/>
    </source>
</evidence>
<evidence type="ECO:0000256" key="4">
    <source>
        <dbReference type="RuleBase" id="RU365068"/>
    </source>
</evidence>
<name>A0AAU9IGR0_9CILI</name>
<evidence type="ECO:0000256" key="3">
    <source>
        <dbReference type="ARBA" id="ARBA00022840"/>
    </source>
</evidence>
<dbReference type="GO" id="GO:0005524">
    <property type="term" value="F:ATP binding"/>
    <property type="evidence" value="ECO:0007669"/>
    <property type="project" value="UniProtKB-UniRule"/>
</dbReference>
<keyword evidence="3 4" id="KW-0067">ATP-binding</keyword>
<keyword evidence="1 4" id="KW-0547">Nucleotide-binding</keyword>
<evidence type="ECO:0000256" key="2">
    <source>
        <dbReference type="ARBA" id="ARBA00022801"/>
    </source>
</evidence>
<dbReference type="GO" id="GO:0016787">
    <property type="term" value="F:hydrolase activity"/>
    <property type="evidence" value="ECO:0007669"/>
    <property type="project" value="UniProtKB-KW"/>
</dbReference>
<reference evidence="5" key="1">
    <citation type="submission" date="2021-09" db="EMBL/GenBank/DDBJ databases">
        <authorList>
            <consortium name="AG Swart"/>
            <person name="Singh M."/>
            <person name="Singh A."/>
            <person name="Seah K."/>
            <person name="Emmerich C."/>
        </authorList>
    </citation>
    <scope>NUCLEOTIDE SEQUENCE</scope>
    <source>
        <strain evidence="5">ATCC30299</strain>
    </source>
</reference>
<keyword evidence="2 4" id="KW-0378">Hydrolase</keyword>
<comment type="domain">
    <text evidence="4">The Q motif is unique to and characteristic of the DEAD box family of RNA helicases and controls ATP binding and hydrolysis.</text>
</comment>
<accession>A0AAU9IGR0</accession>
<dbReference type="Gene3D" id="3.40.50.300">
    <property type="entry name" value="P-loop containing nucleotide triphosphate hydrolases"/>
    <property type="match status" value="2"/>
</dbReference>
<dbReference type="EC" id="3.6.4.13" evidence="4"/>
<sequence>MSYLTLAPQKSGRNNEMFDSILQDPQTVRNQDDWSDIEKCRAFWSDVEYLQPILEGVQSVTNSTFMTAVQEKIFEKLTAENRLYTITAHPGSGKSLGLAILSVITVLQANSRNPTSRTVKVLWVVSSHFRAMQLKHWIEIICRNIEVASDIYAGQPDIMTVCLDREQIKKRLSTLLQTQSQASQIKMLIIDDAEEILNSKQNRAFLGVSVILHILQHQLENIPVIYFTQNYPDEAVIKFTNEVEANFCKQYLKGLNPIHITYPISLIQTIDQFYTELLNLDFMGTIRKIISHEDHFPLAGGMLVFCNSEEEFKSISEIFSSYGTAIDAVNSMRDEETSIYEKLKAFKDGEIRVLMCGNTLLRKYQPAGVGVVIMLGVPSSDGMTPDAVEYDQRIACCSSPVKNAISVIILRNSQEVQLLRALENQIGRAIKPL</sequence>
<proteinExistence type="inferred from homology"/>
<organism evidence="5 6">
    <name type="scientific">Blepharisma stoltei</name>
    <dbReference type="NCBI Taxonomy" id="1481888"/>
    <lineage>
        <taxon>Eukaryota</taxon>
        <taxon>Sar</taxon>
        <taxon>Alveolata</taxon>
        <taxon>Ciliophora</taxon>
        <taxon>Postciliodesmatophora</taxon>
        <taxon>Heterotrichea</taxon>
        <taxon>Heterotrichida</taxon>
        <taxon>Blepharismidae</taxon>
        <taxon>Blepharisma</taxon>
    </lineage>
</organism>
<evidence type="ECO:0000313" key="6">
    <source>
        <dbReference type="Proteomes" id="UP001162131"/>
    </source>
</evidence>
<comment type="similarity">
    <text evidence="4">Belongs to the DEAD box helicase family.</text>
</comment>
<comment type="function">
    <text evidence="4">RNA helicase.</text>
</comment>
<dbReference type="SUPFAM" id="SSF52540">
    <property type="entry name" value="P-loop containing nucleoside triphosphate hydrolases"/>
    <property type="match status" value="1"/>
</dbReference>
<dbReference type="InterPro" id="IPR027417">
    <property type="entry name" value="P-loop_NTPase"/>
</dbReference>
<gene>
    <name evidence="5" type="ORF">BSTOLATCC_MIC7795</name>
</gene>
<dbReference type="GO" id="GO:0003724">
    <property type="term" value="F:RNA helicase activity"/>
    <property type="evidence" value="ECO:0007669"/>
    <property type="project" value="UniProtKB-EC"/>
</dbReference>
<evidence type="ECO:0000313" key="5">
    <source>
        <dbReference type="EMBL" id="CAG9313005.1"/>
    </source>
</evidence>
<keyword evidence="4" id="KW-0694">RNA-binding</keyword>